<dbReference type="EMBL" id="ADJB01000024">
    <property type="protein sequence ID" value="OSL15482.1"/>
    <property type="molecule type" value="Genomic_DNA"/>
</dbReference>
<gene>
    <name evidence="1" type="ORF">ECVG_05122</name>
</gene>
<dbReference type="AlphaFoldDB" id="A0A1X3JKT0"/>
<evidence type="ECO:0000313" key="1">
    <source>
        <dbReference type="EMBL" id="OSL15482.1"/>
    </source>
</evidence>
<proteinExistence type="predicted"/>
<comment type="caution">
    <text evidence="1">The sequence shown here is derived from an EMBL/GenBank/DDBJ whole genome shotgun (WGS) entry which is preliminary data.</text>
</comment>
<keyword evidence="1" id="KW-0167">Capsid protein</keyword>
<organism evidence="1 2">
    <name type="scientific">Escherichia coli H386</name>
    <dbReference type="NCBI Taxonomy" id="656397"/>
    <lineage>
        <taxon>Bacteria</taxon>
        <taxon>Pseudomonadati</taxon>
        <taxon>Pseudomonadota</taxon>
        <taxon>Gammaproteobacteria</taxon>
        <taxon>Enterobacterales</taxon>
        <taxon>Enterobacteriaceae</taxon>
        <taxon>Escherichia</taxon>
    </lineage>
</organism>
<accession>A0A1X3JKT0</accession>
<sequence>MTTGDPAREFTMIQSAPLMLLADPDAFVSVQLA</sequence>
<dbReference type="Proteomes" id="UP000193045">
    <property type="component" value="Unassembled WGS sequence"/>
</dbReference>
<evidence type="ECO:0000313" key="2">
    <source>
        <dbReference type="Proteomes" id="UP000193045"/>
    </source>
</evidence>
<keyword evidence="1" id="KW-0946">Virion</keyword>
<name>A0A1X3JKT0_ECOLX</name>
<reference evidence="1 2" key="1">
    <citation type="submission" date="2010-04" db="EMBL/GenBank/DDBJ databases">
        <title>The Genome Sequence of Escherichia coli H386.</title>
        <authorList>
            <consortium name="The Broad Institute Genome Sequencing Platform"/>
            <consortium name="The Broad Institute Genome Sequencing Center for Infectious Disease"/>
            <person name="Feldgarden M."/>
            <person name="Gordon D.M."/>
            <person name="Johnson J.R."/>
            <person name="Johnston B.D."/>
            <person name="Young S."/>
            <person name="Zeng Q."/>
            <person name="Koehrsen M."/>
            <person name="Alvarado L."/>
            <person name="Berlin A.M."/>
            <person name="Borenstein D."/>
            <person name="Chapman S.B."/>
            <person name="Chen Z."/>
            <person name="Engels R."/>
            <person name="Freedman E."/>
            <person name="Gellesch M."/>
            <person name="Goldberg J."/>
            <person name="Griggs A."/>
            <person name="Gujja S."/>
            <person name="Heilman E.R."/>
            <person name="Heiman D.I."/>
            <person name="Hepburn T.A."/>
            <person name="Howarth C."/>
            <person name="Jen D."/>
            <person name="Larson L."/>
            <person name="Mehta T."/>
            <person name="Park D."/>
            <person name="Pearson M."/>
            <person name="Richards J."/>
            <person name="Roberts A."/>
            <person name="Saif S."/>
            <person name="Shea T.D."/>
            <person name="Shenoy N."/>
            <person name="Sisk P."/>
            <person name="Stolte C."/>
            <person name="Sykes S.N."/>
            <person name="Walk T."/>
            <person name="White J."/>
            <person name="Yandava C."/>
            <person name="Haas B."/>
            <person name="Henn M.R."/>
            <person name="Nusbaum C."/>
            <person name="Birren B."/>
        </authorList>
    </citation>
    <scope>NUCLEOTIDE SEQUENCE [LARGE SCALE GENOMIC DNA]</scope>
    <source>
        <strain evidence="1 2">H386</strain>
    </source>
</reference>
<protein>
    <submittedName>
        <fullName evidence="1">Major head protein (GpE) (Major coat protein)</fullName>
    </submittedName>
</protein>